<proteinExistence type="predicted"/>
<comment type="caution">
    <text evidence="1">The sequence shown here is derived from an EMBL/GenBank/DDBJ whole genome shotgun (WGS) entry which is preliminary data.</text>
</comment>
<protein>
    <submittedName>
        <fullName evidence="1">Uncharacterized protein</fullName>
    </submittedName>
</protein>
<name>A0ACC1NIW6_9HYPO</name>
<evidence type="ECO:0000313" key="2">
    <source>
        <dbReference type="Proteomes" id="UP001143910"/>
    </source>
</evidence>
<reference evidence="1" key="1">
    <citation type="submission" date="2022-08" db="EMBL/GenBank/DDBJ databases">
        <title>Genome Sequence of Lecanicillium fungicola.</title>
        <authorList>
            <person name="Buettner E."/>
        </authorList>
    </citation>
    <scope>NUCLEOTIDE SEQUENCE</scope>
    <source>
        <strain evidence="1">Babe33</strain>
    </source>
</reference>
<gene>
    <name evidence="1" type="ORF">NQ176_g3642</name>
</gene>
<accession>A0ACC1NIW6</accession>
<evidence type="ECO:0000313" key="1">
    <source>
        <dbReference type="EMBL" id="KAJ2978758.1"/>
    </source>
</evidence>
<organism evidence="1 2">
    <name type="scientific">Zarea fungicola</name>
    <dbReference type="NCBI Taxonomy" id="93591"/>
    <lineage>
        <taxon>Eukaryota</taxon>
        <taxon>Fungi</taxon>
        <taxon>Dikarya</taxon>
        <taxon>Ascomycota</taxon>
        <taxon>Pezizomycotina</taxon>
        <taxon>Sordariomycetes</taxon>
        <taxon>Hypocreomycetidae</taxon>
        <taxon>Hypocreales</taxon>
        <taxon>Cordycipitaceae</taxon>
        <taxon>Zarea</taxon>
    </lineage>
</organism>
<dbReference type="Proteomes" id="UP001143910">
    <property type="component" value="Unassembled WGS sequence"/>
</dbReference>
<sequence length="953" mass="103665">MILPRWADYYVDYNGLKAQHRAKSRKGAHADGIVNEFINEINRFEKFYNSKYASMLLQINGMASEANVNSTARAAFHDNDPLSQIDLRFLKEELADFRQLQWFGRVNTAAIEGLISDFNGSLMVSFEALDDLKSAWDNYHTDRNGLTASVEETFDHLITSAQKHQARQARQLARENGGPGGRRASRGRQSTRGNPDVGVSEAYFDLTSEGHDLELKLAFLQKSYSVNREGLTALDVTILLGKTPLLETLLLGLVTGVMQNDTGYDVPKLLGRLLILAVRCNDTGKVGAILKHNPDMSVRSSLGESALHCAARSGNLALLQQVARHMISCGESLDTVVPRTGWTPLMAACAIGDIQAVTYLLDIGADVTILDAIDRSAKTHAAYRRHLTIASLSAFDQVDSMDGEVRLVQRPFNLLHANRLDSGTKAVIVTLGSVQGGHDRKTLQLPQLDSALKKGNGAACGMFLEISVPGSKTEPKIVPLPIVGDLTMEPLDGRVSVAAPSTVTVNLWAHALGPRLGNDKKLLSSGTAVLGRDDAKFGASRDSMVREATVVMLDKESMEYSGTVLLSYVVAMPFYGLDSHFKEEYRRKPGDSAHLVGHRGLGQNTAGRSNLQIGENTITSFLSAHKLGAPFVEFDVQLTRDHEPVIYHDFSFNGSGADIPIHDITLAEYKRAGEIDQGDRLGPGAGSKRPRALSGGDDSAVGTFRAHSRRNHMPDVGGRGANTRGHSIQDAFATLEELLVDLPEEIGFNIEMNAALSKLERFAGKRRIMLSSFTPEICILLRVKQRRYPVLFITNAGKPPMVDQDLRAASLQMGMKFAKYWGLDGIVLACDTFLLCPGLISYVRRVGLVCASYGLGNNEPANARKQVDAGLDIIIVDKVRLISEELSKAVPKAEEISSSALKAEASSPVLKAEASSPPPLPSPEEPATSLVGVDEATSTEARPRATRRSRRLK</sequence>
<keyword evidence="2" id="KW-1185">Reference proteome</keyword>
<dbReference type="EMBL" id="JANJQO010000346">
    <property type="protein sequence ID" value="KAJ2978758.1"/>
    <property type="molecule type" value="Genomic_DNA"/>
</dbReference>